<keyword evidence="4" id="KW-1185">Reference proteome</keyword>
<evidence type="ECO:0000313" key="4">
    <source>
        <dbReference type="Proteomes" id="UP000253204"/>
    </source>
</evidence>
<dbReference type="OrthoDB" id="9813518at2"/>
<feature type="transmembrane region" description="Helical" evidence="1">
    <location>
        <begin position="6"/>
        <end position="28"/>
    </location>
</feature>
<gene>
    <name evidence="3" type="ORF">DU506_19525</name>
</gene>
<keyword evidence="3" id="KW-0406">Ion transport</keyword>
<keyword evidence="1" id="KW-1133">Transmembrane helix</keyword>
<organism evidence="3 4">
    <name type="scientific">Vreelandella rituensis</name>
    <dbReference type="NCBI Taxonomy" id="2282306"/>
    <lineage>
        <taxon>Bacteria</taxon>
        <taxon>Pseudomonadati</taxon>
        <taxon>Pseudomonadota</taxon>
        <taxon>Gammaproteobacteria</taxon>
        <taxon>Oceanospirillales</taxon>
        <taxon>Halomonadaceae</taxon>
        <taxon>Vreelandella</taxon>
    </lineage>
</organism>
<feature type="domain" description="Potassium channel" evidence="2">
    <location>
        <begin position="85"/>
        <end position="138"/>
    </location>
</feature>
<name>A0A368TN24_9GAMM</name>
<keyword evidence="1" id="KW-0812">Transmembrane</keyword>
<dbReference type="EMBL" id="QPIJ01000080">
    <property type="protein sequence ID" value="RCV85948.1"/>
    <property type="molecule type" value="Genomic_DNA"/>
</dbReference>
<keyword evidence="1" id="KW-0472">Membrane</keyword>
<dbReference type="Pfam" id="PF07885">
    <property type="entry name" value="Ion_trans_2"/>
    <property type="match status" value="1"/>
</dbReference>
<comment type="caution">
    <text evidence="3">The sequence shown here is derived from an EMBL/GenBank/DDBJ whole genome shotgun (WGS) entry which is preliminary data.</text>
</comment>
<reference evidence="3 4" key="1">
    <citation type="submission" date="2018-07" db="EMBL/GenBank/DDBJ databases">
        <title>Halomonas rutogse sp. nov., isolated from Lake TangqianCo on Tibetan Plateau.</title>
        <authorList>
            <person name="Lu H."/>
            <person name="Xing P."/>
            <person name="Wu Q."/>
        </authorList>
    </citation>
    <scope>NUCLEOTIDE SEQUENCE [LARGE SCALE GENOMIC DNA]</scope>
    <source>
        <strain evidence="3 4">TQ8S</strain>
    </source>
</reference>
<dbReference type="Proteomes" id="UP000253204">
    <property type="component" value="Unassembled WGS sequence"/>
</dbReference>
<accession>A0A368TN24</accession>
<dbReference type="Gene3D" id="1.10.287.70">
    <property type="match status" value="1"/>
</dbReference>
<dbReference type="AlphaFoldDB" id="A0A368TN24"/>
<evidence type="ECO:0000313" key="3">
    <source>
        <dbReference type="EMBL" id="RCV85948.1"/>
    </source>
</evidence>
<dbReference type="GO" id="GO:0034220">
    <property type="term" value="P:monoatomic ion transmembrane transport"/>
    <property type="evidence" value="ECO:0007669"/>
    <property type="project" value="UniProtKB-KW"/>
</dbReference>
<keyword evidence="3" id="KW-0407">Ion channel</keyword>
<dbReference type="InterPro" id="IPR013099">
    <property type="entry name" value="K_chnl_dom"/>
</dbReference>
<keyword evidence="3" id="KW-0813">Transport</keyword>
<evidence type="ECO:0000256" key="1">
    <source>
        <dbReference type="SAM" id="Phobius"/>
    </source>
</evidence>
<dbReference type="RefSeq" id="WP_114488537.1">
    <property type="nucleotide sequence ID" value="NZ_CBCSHM010000092.1"/>
</dbReference>
<dbReference type="SUPFAM" id="SSF81324">
    <property type="entry name" value="Voltage-gated potassium channels"/>
    <property type="match status" value="1"/>
</dbReference>
<feature type="transmembrane region" description="Helical" evidence="1">
    <location>
        <begin position="49"/>
        <end position="74"/>
    </location>
</feature>
<protein>
    <submittedName>
        <fullName evidence="3">Two pore domain potassium channel family protein</fullName>
    </submittedName>
</protein>
<proteinExistence type="predicted"/>
<feature type="transmembrane region" description="Helical" evidence="1">
    <location>
        <begin position="122"/>
        <end position="142"/>
    </location>
</feature>
<evidence type="ECO:0000259" key="2">
    <source>
        <dbReference type="Pfam" id="PF07885"/>
    </source>
</evidence>
<sequence length="151" mass="16576">MGAYTTMGLMVTLSITAVTVLLCVMLHFEVAIRVSRKLEYAELSLRKRFLILMFAMFGAHVAEMGLFTFAIALLLQHPESGVLGGSELVTGVDYIYVSALSYTTLGYADITPEGPMRILTSIEGLLGFMLLTWSASLTFLQMQQHWAVGGE</sequence>